<dbReference type="KEGG" id="dva:DAD186_07450"/>
<dbReference type="InterPro" id="IPR051782">
    <property type="entry name" value="ABC_Transporter_VariousFunc"/>
</dbReference>
<keyword evidence="1" id="KW-0813">Transport</keyword>
<dbReference type="SUPFAM" id="SSF52540">
    <property type="entry name" value="P-loop containing nucleoside triphosphate hydrolases"/>
    <property type="match status" value="1"/>
</dbReference>
<proteinExistence type="predicted"/>
<keyword evidence="8" id="KW-1185">Reference proteome</keyword>
<organism evidence="5 7">
    <name type="scientific">Dermabacter vaginalis</name>
    <dbReference type="NCBI Taxonomy" id="1630135"/>
    <lineage>
        <taxon>Bacteria</taxon>
        <taxon>Bacillati</taxon>
        <taxon>Actinomycetota</taxon>
        <taxon>Actinomycetes</taxon>
        <taxon>Micrococcales</taxon>
        <taxon>Dermabacteraceae</taxon>
        <taxon>Dermabacter</taxon>
    </lineage>
</organism>
<evidence type="ECO:0000313" key="6">
    <source>
        <dbReference type="EMBL" id="QEU12243.1"/>
    </source>
</evidence>
<dbReference type="RefSeq" id="WP_065247532.1">
    <property type="nucleotide sequence ID" value="NZ_CP012117.1"/>
</dbReference>
<dbReference type="STRING" id="1630135.DAD186_07450"/>
<dbReference type="PROSITE" id="PS50893">
    <property type="entry name" value="ABC_TRANSPORTER_2"/>
    <property type="match status" value="1"/>
</dbReference>
<evidence type="ECO:0000313" key="5">
    <source>
        <dbReference type="EMBL" id="ANP27295.1"/>
    </source>
</evidence>
<feature type="domain" description="ABC transporter" evidence="4">
    <location>
        <begin position="6"/>
        <end position="228"/>
    </location>
</feature>
<sequence>MTSQLLRVAKASKAYGATTALDSVDLDVEPGSIVGLIGENGCGKSTFLKAVAGLVRLDSGEVRVCGELVGPRSKSMVSYLPDRSALPARFTVESCMRMFGQVFADFDEVKARAILKNFGVEPTRRLRELSKGQQEKAHIALAMARDARLFLLDEPISGVDPLSREQTLREVIAALGDDCCLLITSHMVQDLELIVDRALLMRRGQIVDDVCPDELREQTGDGLVDRLRKVYGYERTRR</sequence>
<dbReference type="GO" id="GO:0016887">
    <property type="term" value="F:ATP hydrolysis activity"/>
    <property type="evidence" value="ECO:0007669"/>
    <property type="project" value="InterPro"/>
</dbReference>
<dbReference type="CDD" id="cd03230">
    <property type="entry name" value="ABC_DR_subfamily_A"/>
    <property type="match status" value="1"/>
</dbReference>
<keyword evidence="2" id="KW-0547">Nucleotide-binding</keyword>
<gene>
    <name evidence="5" type="ORF">DAD186_07450</name>
    <name evidence="6" type="ORF">FOB48_07975</name>
</gene>
<evidence type="ECO:0000256" key="3">
    <source>
        <dbReference type="ARBA" id="ARBA00022840"/>
    </source>
</evidence>
<evidence type="ECO:0000259" key="4">
    <source>
        <dbReference type="PROSITE" id="PS50893"/>
    </source>
</evidence>
<reference evidence="6 8" key="2">
    <citation type="submission" date="2019-09" db="EMBL/GenBank/DDBJ databases">
        <title>FDA dAtabase for Regulatory Grade micrObial Sequences (FDA-ARGOS): Supporting development and validation of Infectious Disease Dx tests.</title>
        <authorList>
            <person name="Sciortino C."/>
            <person name="Tallon L."/>
            <person name="Sadzewicz L."/>
            <person name="Vavikolanu K."/>
            <person name="Mehta A."/>
            <person name="Aluvathingal J."/>
            <person name="Nadendla S."/>
            <person name="Nandy P."/>
            <person name="Geyer C."/>
            <person name="Yan Y."/>
            <person name="Sichtig H."/>
        </authorList>
    </citation>
    <scope>NUCLEOTIDE SEQUENCE [LARGE SCALE GENOMIC DNA]</scope>
    <source>
        <strain evidence="6 8">FDAARGOS_640</strain>
    </source>
</reference>
<evidence type="ECO:0000256" key="2">
    <source>
        <dbReference type="ARBA" id="ARBA00022741"/>
    </source>
</evidence>
<dbReference type="InterPro" id="IPR027417">
    <property type="entry name" value="P-loop_NTPase"/>
</dbReference>
<dbReference type="InterPro" id="IPR003593">
    <property type="entry name" value="AAA+_ATPase"/>
</dbReference>
<name>A0A1B0ZH09_9MICO</name>
<dbReference type="SMART" id="SM00382">
    <property type="entry name" value="AAA"/>
    <property type="match status" value="1"/>
</dbReference>
<dbReference type="EMBL" id="CP044108">
    <property type="protein sequence ID" value="QEU12243.1"/>
    <property type="molecule type" value="Genomic_DNA"/>
</dbReference>
<dbReference type="Pfam" id="PF00005">
    <property type="entry name" value="ABC_tran"/>
    <property type="match status" value="1"/>
</dbReference>
<dbReference type="Proteomes" id="UP000092596">
    <property type="component" value="Chromosome"/>
</dbReference>
<dbReference type="Gene3D" id="3.40.50.300">
    <property type="entry name" value="P-loop containing nucleotide triphosphate hydrolases"/>
    <property type="match status" value="1"/>
</dbReference>
<dbReference type="PANTHER" id="PTHR42939">
    <property type="entry name" value="ABC TRANSPORTER ATP-BINDING PROTEIN ALBC-RELATED"/>
    <property type="match status" value="1"/>
</dbReference>
<reference evidence="5 7" key="1">
    <citation type="submission" date="2015-06" db="EMBL/GenBank/DDBJ databases">
        <title>Investigation of pathophysiology for high-risk pregnancy and development of treatment modality based on it.</title>
        <authorList>
            <person name="Kim B.-C."/>
            <person name="Lim S."/>
        </authorList>
    </citation>
    <scope>NUCLEOTIDE SEQUENCE [LARGE SCALE GENOMIC DNA]</scope>
    <source>
        <strain evidence="5 7">AD1-86</strain>
    </source>
</reference>
<dbReference type="EMBL" id="CP012117">
    <property type="protein sequence ID" value="ANP27295.1"/>
    <property type="molecule type" value="Genomic_DNA"/>
</dbReference>
<dbReference type="Proteomes" id="UP000323865">
    <property type="component" value="Chromosome"/>
</dbReference>
<dbReference type="InterPro" id="IPR003439">
    <property type="entry name" value="ABC_transporter-like_ATP-bd"/>
</dbReference>
<dbReference type="PANTHER" id="PTHR42939:SF1">
    <property type="entry name" value="ABC TRANSPORTER ATP-BINDING PROTEIN ALBC-RELATED"/>
    <property type="match status" value="1"/>
</dbReference>
<dbReference type="GO" id="GO:0005524">
    <property type="term" value="F:ATP binding"/>
    <property type="evidence" value="ECO:0007669"/>
    <property type="project" value="UniProtKB-KW"/>
</dbReference>
<evidence type="ECO:0000313" key="8">
    <source>
        <dbReference type="Proteomes" id="UP000323865"/>
    </source>
</evidence>
<dbReference type="AlphaFoldDB" id="A0A1B0ZH09"/>
<accession>A0A1B0ZH09</accession>
<keyword evidence="3 6" id="KW-0067">ATP-binding</keyword>
<evidence type="ECO:0000256" key="1">
    <source>
        <dbReference type="ARBA" id="ARBA00022448"/>
    </source>
</evidence>
<evidence type="ECO:0000313" key="7">
    <source>
        <dbReference type="Proteomes" id="UP000092596"/>
    </source>
</evidence>
<protein>
    <submittedName>
        <fullName evidence="6">ABC transporter ATP-binding protein</fullName>
    </submittedName>
</protein>